<protein>
    <recommendedName>
        <fullName evidence="3">cyclic pyranopterin monophosphate synthase</fullName>
        <ecNumber evidence="3">4.6.1.17</ecNumber>
    </recommendedName>
</protein>
<dbReference type="AlphaFoldDB" id="A0A9N9B7H4"/>
<dbReference type="CDD" id="cd01420">
    <property type="entry name" value="MoaC_PE"/>
    <property type="match status" value="1"/>
</dbReference>
<dbReference type="GO" id="GO:0006777">
    <property type="term" value="P:Mo-molybdopterin cofactor biosynthetic process"/>
    <property type="evidence" value="ECO:0007669"/>
    <property type="project" value="UniProtKB-KW"/>
</dbReference>
<proteinExistence type="predicted"/>
<dbReference type="Gene3D" id="3.30.70.640">
    <property type="entry name" value="Molybdopterin cofactor biosynthesis C (MoaC) domain"/>
    <property type="match status" value="1"/>
</dbReference>
<dbReference type="InterPro" id="IPR023045">
    <property type="entry name" value="MoaC"/>
</dbReference>
<dbReference type="GO" id="GO:0061799">
    <property type="term" value="F:cyclic pyranopterin monophosphate synthase activity"/>
    <property type="evidence" value="ECO:0007669"/>
    <property type="project" value="UniProtKB-EC"/>
</dbReference>
<evidence type="ECO:0000259" key="7">
    <source>
        <dbReference type="Pfam" id="PF01967"/>
    </source>
</evidence>
<feature type="region of interest" description="Disordered" evidence="6">
    <location>
        <begin position="136"/>
        <end position="161"/>
    </location>
</feature>
<organism evidence="8 9">
    <name type="scientific">Diversispora eburnea</name>
    <dbReference type="NCBI Taxonomy" id="1213867"/>
    <lineage>
        <taxon>Eukaryota</taxon>
        <taxon>Fungi</taxon>
        <taxon>Fungi incertae sedis</taxon>
        <taxon>Mucoromycota</taxon>
        <taxon>Glomeromycotina</taxon>
        <taxon>Glomeromycetes</taxon>
        <taxon>Diversisporales</taxon>
        <taxon>Diversisporaceae</taxon>
        <taxon>Diversispora</taxon>
    </lineage>
</organism>
<dbReference type="Proteomes" id="UP000789706">
    <property type="component" value="Unassembled WGS sequence"/>
</dbReference>
<reference evidence="8" key="1">
    <citation type="submission" date="2021-06" db="EMBL/GenBank/DDBJ databases">
        <authorList>
            <person name="Kallberg Y."/>
            <person name="Tangrot J."/>
            <person name="Rosling A."/>
        </authorList>
    </citation>
    <scope>NUCLEOTIDE SEQUENCE</scope>
    <source>
        <strain evidence="8">AZ414A</strain>
    </source>
</reference>
<evidence type="ECO:0000256" key="2">
    <source>
        <dbReference type="ARBA" id="ARBA00005046"/>
    </source>
</evidence>
<dbReference type="PANTHER" id="PTHR22960">
    <property type="entry name" value="MOLYBDOPTERIN COFACTOR SYNTHESIS PROTEIN A"/>
    <property type="match status" value="1"/>
</dbReference>
<dbReference type="InterPro" id="IPR050105">
    <property type="entry name" value="MoCo_biosynth_MoaA/MoaC"/>
</dbReference>
<comment type="catalytic activity">
    <reaction evidence="1">
        <text>(8S)-3',8-cyclo-7,8-dihydroguanosine 5'-triphosphate = cyclic pyranopterin phosphate + diphosphate</text>
        <dbReference type="Rhea" id="RHEA:49580"/>
        <dbReference type="ChEBI" id="CHEBI:33019"/>
        <dbReference type="ChEBI" id="CHEBI:59648"/>
        <dbReference type="ChEBI" id="CHEBI:131766"/>
        <dbReference type="EC" id="4.6.1.17"/>
    </reaction>
</comment>
<dbReference type="InterPro" id="IPR002820">
    <property type="entry name" value="Mopterin_CF_biosynth-C_dom"/>
</dbReference>
<keyword evidence="5" id="KW-0456">Lyase</keyword>
<dbReference type="PANTHER" id="PTHR22960:SF0">
    <property type="entry name" value="MOLYBDENUM COFACTOR BIOSYNTHESIS PROTEIN 1"/>
    <property type="match status" value="1"/>
</dbReference>
<evidence type="ECO:0000256" key="1">
    <source>
        <dbReference type="ARBA" id="ARBA00001637"/>
    </source>
</evidence>
<feature type="compositionally biased region" description="Low complexity" evidence="6">
    <location>
        <begin position="139"/>
        <end position="161"/>
    </location>
</feature>
<comment type="pathway">
    <text evidence="2">Cofactor biosynthesis; molybdopterin biosynthesis.</text>
</comment>
<feature type="domain" description="Molybdopterin cofactor biosynthesis C (MoaC)" evidence="7">
    <location>
        <begin position="1"/>
        <end position="136"/>
    </location>
</feature>
<keyword evidence="9" id="KW-1185">Reference proteome</keyword>
<evidence type="ECO:0000313" key="8">
    <source>
        <dbReference type="EMBL" id="CAG8556288.1"/>
    </source>
</evidence>
<accession>A0A9N9B7H4</accession>
<evidence type="ECO:0000256" key="3">
    <source>
        <dbReference type="ARBA" id="ARBA00012575"/>
    </source>
</evidence>
<dbReference type="EC" id="4.6.1.17" evidence="3"/>
<dbReference type="InterPro" id="IPR047594">
    <property type="entry name" value="MoaC_bact/euk"/>
</dbReference>
<dbReference type="NCBIfam" id="NF006870">
    <property type="entry name" value="PRK09364.1"/>
    <property type="match status" value="1"/>
</dbReference>
<keyword evidence="4" id="KW-0501">Molybdenum cofactor biosynthesis</keyword>
<gene>
    <name evidence="8" type="ORF">DEBURN_LOCUS7356</name>
</gene>
<dbReference type="OrthoDB" id="429626at2759"/>
<dbReference type="NCBIfam" id="TIGR00581">
    <property type="entry name" value="moaC"/>
    <property type="match status" value="1"/>
</dbReference>
<sequence length="161" mass="17233">MVNVSTKPSTIRTAVAIGKIRIGCEAFKLVYANSMKKGDVLTVSQIAGINGAKQTGYIIPLCHPLLLSHISVDLRLEESDYSIEIISKVECEGKTGVEMEALTAVSIAALTVFDMCKSVTKNMVIENLRVIHKTGGKSGNLNSGPSNPNYNPLSNKSTPII</sequence>
<dbReference type="InterPro" id="IPR036522">
    <property type="entry name" value="MoaC_sf"/>
</dbReference>
<evidence type="ECO:0000256" key="6">
    <source>
        <dbReference type="SAM" id="MobiDB-lite"/>
    </source>
</evidence>
<dbReference type="GO" id="GO:0061798">
    <property type="term" value="F:GTP 3',8'-cyclase activity"/>
    <property type="evidence" value="ECO:0007669"/>
    <property type="project" value="TreeGrafter"/>
</dbReference>
<dbReference type="EMBL" id="CAJVPK010000876">
    <property type="protein sequence ID" value="CAG8556288.1"/>
    <property type="molecule type" value="Genomic_DNA"/>
</dbReference>
<evidence type="ECO:0000256" key="5">
    <source>
        <dbReference type="ARBA" id="ARBA00023239"/>
    </source>
</evidence>
<dbReference type="Pfam" id="PF01967">
    <property type="entry name" value="MoaC"/>
    <property type="match status" value="1"/>
</dbReference>
<evidence type="ECO:0000256" key="4">
    <source>
        <dbReference type="ARBA" id="ARBA00023150"/>
    </source>
</evidence>
<evidence type="ECO:0000313" key="9">
    <source>
        <dbReference type="Proteomes" id="UP000789706"/>
    </source>
</evidence>
<comment type="caution">
    <text evidence="8">The sequence shown here is derived from an EMBL/GenBank/DDBJ whole genome shotgun (WGS) entry which is preliminary data.</text>
</comment>
<name>A0A9N9B7H4_9GLOM</name>
<dbReference type="SUPFAM" id="SSF55040">
    <property type="entry name" value="Molybdenum cofactor biosynthesis protein C, MoaC"/>
    <property type="match status" value="1"/>
</dbReference>